<dbReference type="Pfam" id="PF00078">
    <property type="entry name" value="RVT_1"/>
    <property type="match status" value="1"/>
</dbReference>
<protein>
    <recommendedName>
        <fullName evidence="5">Reverse transcriptase domain-containing protein</fullName>
    </recommendedName>
</protein>
<feature type="domain" description="Reverse transcriptase zinc-binding" evidence="2">
    <location>
        <begin position="501"/>
        <end position="588"/>
    </location>
</feature>
<evidence type="ECO:0000259" key="1">
    <source>
        <dbReference type="Pfam" id="PF00078"/>
    </source>
</evidence>
<dbReference type="Pfam" id="PF13966">
    <property type="entry name" value="zf-RVT"/>
    <property type="match status" value="1"/>
</dbReference>
<proteinExistence type="predicted"/>
<reference evidence="3" key="1">
    <citation type="submission" date="2018-11" db="EMBL/GenBank/DDBJ databases">
        <authorList>
            <person name="Grassa J C."/>
        </authorList>
    </citation>
    <scope>NUCLEOTIDE SEQUENCE [LARGE SCALE GENOMIC DNA]</scope>
</reference>
<dbReference type="Proteomes" id="UP000596661">
    <property type="component" value="Chromosome 1"/>
</dbReference>
<evidence type="ECO:0008006" key="5">
    <source>
        <dbReference type="Google" id="ProtNLM"/>
    </source>
</evidence>
<keyword evidence="4" id="KW-1185">Reference proteome</keyword>
<accession>A0A803NJP2</accession>
<dbReference type="PANTHER" id="PTHR33116:SF86">
    <property type="entry name" value="REVERSE TRANSCRIPTASE DOMAIN-CONTAINING PROTEIN"/>
    <property type="match status" value="1"/>
</dbReference>
<evidence type="ECO:0000259" key="2">
    <source>
        <dbReference type="Pfam" id="PF13966"/>
    </source>
</evidence>
<dbReference type="InterPro" id="IPR026960">
    <property type="entry name" value="RVT-Znf"/>
</dbReference>
<sequence length="592" mass="67635">MSIHKAKQDLNEALLREEIHWKQKSRVQWLQKGVMCSKFFMASTAIRRRRNYIQCIKKSDDGAWTRDQKEIAEVFIENYKELFGQNATTMIPPSTSILEPCISAQDCCDLSAIPSVEEISTALNEMGHDKAPGPDGLPPSFYSHYWDTGLEQGEPLSPSLFIIAAETLSRLFLQMESKGLLKGFKMGRHCMPVNHLMFADDIILFGQATLKEAKAFMDCLKKYCSWSSQSINLQKSSVTFTRGVPRARTHAISQFLGMKRMSTNASYLGWKAKLLSSVGKSCLIRSVGSAISNYVVSSDVIPISIAKKIDKALRDFWWGDLDGRHSMHTTAWEVLCHPKVCGGLGFHTTEAINLAFLMKWAWKALTENSSLWSRVLNDKYIKDHDFLDLHVRGSDSILWKAILNSRSLLTKGVCRKINNGNATSIWFHPWVPNGVLQPHPCLDATEGVSLVSYFIRKNQWQEDLIKRWFNHDDAKRILNITLPSIPSADSWMWLPDHSGHFSIKSAYRVVKNVDALDSNNAKWRIIWGSHIHNRLKMLWWKILSNNLLTRSKLLSMFYIRDTECPMCSLVVEDSLHLFWNCHFARALWFGCV</sequence>
<dbReference type="EnsemblPlants" id="evm.model.01.2091">
    <property type="protein sequence ID" value="cds.evm.model.01.2091"/>
    <property type="gene ID" value="evm.TU.01.2091"/>
</dbReference>
<feature type="domain" description="Reverse transcriptase" evidence="1">
    <location>
        <begin position="143"/>
        <end position="270"/>
    </location>
</feature>
<dbReference type="OMA" id="HEILEMD"/>
<dbReference type="EMBL" id="UZAU01000057">
    <property type="status" value="NOT_ANNOTATED_CDS"/>
    <property type="molecule type" value="Genomic_DNA"/>
</dbReference>
<dbReference type="AlphaFoldDB" id="A0A803NJP2"/>
<name>A0A803NJP2_CANSA</name>
<evidence type="ECO:0000313" key="4">
    <source>
        <dbReference type="Proteomes" id="UP000596661"/>
    </source>
</evidence>
<reference evidence="3" key="2">
    <citation type="submission" date="2021-03" db="UniProtKB">
        <authorList>
            <consortium name="EnsemblPlants"/>
        </authorList>
    </citation>
    <scope>IDENTIFICATION</scope>
</reference>
<evidence type="ECO:0000313" key="3">
    <source>
        <dbReference type="EnsemblPlants" id="cds.evm.model.01.2091"/>
    </source>
</evidence>
<dbReference type="Gramene" id="evm.model.01.2091">
    <property type="protein sequence ID" value="cds.evm.model.01.2091"/>
    <property type="gene ID" value="evm.TU.01.2091"/>
</dbReference>
<dbReference type="InterPro" id="IPR000477">
    <property type="entry name" value="RT_dom"/>
</dbReference>
<dbReference type="PANTHER" id="PTHR33116">
    <property type="entry name" value="REVERSE TRANSCRIPTASE ZINC-BINDING DOMAIN-CONTAINING PROTEIN-RELATED-RELATED"/>
    <property type="match status" value="1"/>
</dbReference>
<organism evidence="3 4">
    <name type="scientific">Cannabis sativa</name>
    <name type="common">Hemp</name>
    <name type="synonym">Marijuana</name>
    <dbReference type="NCBI Taxonomy" id="3483"/>
    <lineage>
        <taxon>Eukaryota</taxon>
        <taxon>Viridiplantae</taxon>
        <taxon>Streptophyta</taxon>
        <taxon>Embryophyta</taxon>
        <taxon>Tracheophyta</taxon>
        <taxon>Spermatophyta</taxon>
        <taxon>Magnoliopsida</taxon>
        <taxon>eudicotyledons</taxon>
        <taxon>Gunneridae</taxon>
        <taxon>Pentapetalae</taxon>
        <taxon>rosids</taxon>
        <taxon>fabids</taxon>
        <taxon>Rosales</taxon>
        <taxon>Cannabaceae</taxon>
        <taxon>Cannabis</taxon>
    </lineage>
</organism>